<proteinExistence type="inferred from homology"/>
<dbReference type="InterPro" id="IPR029052">
    <property type="entry name" value="Metallo-depent_PP-like"/>
</dbReference>
<evidence type="ECO:0000256" key="1">
    <source>
        <dbReference type="ARBA" id="ARBA00005662"/>
    </source>
</evidence>
<feature type="compositionally biased region" description="Acidic residues" evidence="2">
    <location>
        <begin position="451"/>
        <end position="467"/>
    </location>
</feature>
<feature type="compositionally biased region" description="Low complexity" evidence="2">
    <location>
        <begin position="440"/>
        <end position="450"/>
    </location>
</feature>
<feature type="region of interest" description="Disordered" evidence="2">
    <location>
        <begin position="72"/>
        <end position="93"/>
    </location>
</feature>
<dbReference type="Pfam" id="PF09587">
    <property type="entry name" value="PGA_cap"/>
    <property type="match status" value="1"/>
</dbReference>
<feature type="compositionally biased region" description="Acidic residues" evidence="2">
    <location>
        <begin position="475"/>
        <end position="490"/>
    </location>
</feature>
<evidence type="ECO:0000256" key="2">
    <source>
        <dbReference type="SAM" id="MobiDB-lite"/>
    </source>
</evidence>
<feature type="compositionally biased region" description="Basic and acidic residues" evidence="2">
    <location>
        <begin position="13"/>
        <end position="24"/>
    </location>
</feature>
<evidence type="ECO:0000313" key="4">
    <source>
        <dbReference type="EMBL" id="HIZ64958.1"/>
    </source>
</evidence>
<evidence type="ECO:0000313" key="5">
    <source>
        <dbReference type="Proteomes" id="UP000824056"/>
    </source>
</evidence>
<reference evidence="4" key="1">
    <citation type="journal article" date="2021" name="PeerJ">
        <title>Extensive microbial diversity within the chicken gut microbiome revealed by metagenomics and culture.</title>
        <authorList>
            <person name="Gilroy R."/>
            <person name="Ravi A."/>
            <person name="Getino M."/>
            <person name="Pursley I."/>
            <person name="Horton D.L."/>
            <person name="Alikhan N.F."/>
            <person name="Baker D."/>
            <person name="Gharbi K."/>
            <person name="Hall N."/>
            <person name="Watson M."/>
            <person name="Adriaenssens E.M."/>
            <person name="Foster-Nyarko E."/>
            <person name="Jarju S."/>
            <person name="Secka A."/>
            <person name="Antonio M."/>
            <person name="Oren A."/>
            <person name="Chaudhuri R.R."/>
            <person name="La Ragione R."/>
            <person name="Hildebrand F."/>
            <person name="Pallen M.J."/>
        </authorList>
    </citation>
    <scope>NUCLEOTIDE SEQUENCE</scope>
    <source>
        <strain evidence="4">1068</strain>
    </source>
</reference>
<dbReference type="Proteomes" id="UP000824056">
    <property type="component" value="Unassembled WGS sequence"/>
</dbReference>
<dbReference type="InterPro" id="IPR019079">
    <property type="entry name" value="Capsule_synth_CapA"/>
</dbReference>
<dbReference type="InterPro" id="IPR052169">
    <property type="entry name" value="CW_Biosynth-Accessory"/>
</dbReference>
<comment type="similarity">
    <text evidence="1">Belongs to the CapA family.</text>
</comment>
<dbReference type="AlphaFoldDB" id="A0A9D2JSD2"/>
<dbReference type="Gene3D" id="3.60.21.10">
    <property type="match status" value="1"/>
</dbReference>
<name>A0A9D2JSD2_9FIRM</name>
<evidence type="ECO:0000259" key="3">
    <source>
        <dbReference type="SMART" id="SM00854"/>
    </source>
</evidence>
<dbReference type="EMBL" id="DXBG01000082">
    <property type="protein sequence ID" value="HIZ64958.1"/>
    <property type="molecule type" value="Genomic_DNA"/>
</dbReference>
<feature type="region of interest" description="Disordered" evidence="2">
    <location>
        <begin position="433"/>
        <end position="522"/>
    </location>
</feature>
<dbReference type="PANTHER" id="PTHR33393:SF12">
    <property type="entry name" value="CAPSULE BIOSYNTHESIS PROTEIN CAPA"/>
    <property type="match status" value="1"/>
</dbReference>
<feature type="compositionally biased region" description="Basic residues" evidence="2">
    <location>
        <begin position="1"/>
        <end position="12"/>
    </location>
</feature>
<comment type="caution">
    <text evidence="4">The sequence shown here is derived from an EMBL/GenBank/DDBJ whole genome shotgun (WGS) entry which is preliminary data.</text>
</comment>
<dbReference type="SMART" id="SM00854">
    <property type="entry name" value="PGA_cap"/>
    <property type="match status" value="1"/>
</dbReference>
<protein>
    <submittedName>
        <fullName evidence="4">CapA family protein</fullName>
    </submittedName>
</protein>
<feature type="region of interest" description="Disordered" evidence="2">
    <location>
        <begin position="1"/>
        <end position="24"/>
    </location>
</feature>
<dbReference type="PANTHER" id="PTHR33393">
    <property type="entry name" value="POLYGLUTAMINE SYNTHESIS ACCESSORY PROTEIN RV0574C-RELATED"/>
    <property type="match status" value="1"/>
</dbReference>
<sequence>MSERPRHNRSRRRQMEEERLREEAERRRRIARARRRRQQQIRRRKMMLAAAGLLLLLVVGVSAGVMLHRRSQEKKEQEAQEQQKQADAAAKAEEENNTLHMLAVGDNLIHDAFIQAGKDNDWNFDFLYENIKDQIKDADLASVNQETPLTDNHKNVAGYPDFSTPIEVGDALVKAGFDIVTQATEHAFDQEETGIKSTVSFWEKQYPEINLLGIHDKDGQQRYEIIEEKNFKIALLNYSTMLSENHTIPDDEAYMVNTYSAKNVESDMERAREEADVVIVYLHGGQDDSTEPDEKQKARVQLLAEQGADVVICSHPHILKGYEKVERPDGKDMLVYYSLGNFVSDQASLENLLGGMADFTLKKDVDTGEVTIEAYSLVPLVMHYNSDYTECSVYNLDDYSESLAQEHGIHQEDEEAEFTLSALKDAAREAGEITTDWDWSSGDGENSSDGNSDDSDSSGSNNDDESDSDSRNSSDDESDSDSGSNNDDESNSSSRSRNDDESDSNSQNSSDDESDSDSRNNE</sequence>
<reference evidence="4" key="2">
    <citation type="submission" date="2021-04" db="EMBL/GenBank/DDBJ databases">
        <authorList>
            <person name="Gilroy R."/>
        </authorList>
    </citation>
    <scope>NUCLEOTIDE SEQUENCE</scope>
    <source>
        <strain evidence="4">1068</strain>
    </source>
</reference>
<organism evidence="4 5">
    <name type="scientific">Candidatus Blautia pullicola</name>
    <dbReference type="NCBI Taxonomy" id="2838498"/>
    <lineage>
        <taxon>Bacteria</taxon>
        <taxon>Bacillati</taxon>
        <taxon>Bacillota</taxon>
        <taxon>Clostridia</taxon>
        <taxon>Lachnospirales</taxon>
        <taxon>Lachnospiraceae</taxon>
        <taxon>Blautia</taxon>
    </lineage>
</organism>
<feature type="domain" description="Capsule synthesis protein CapA" evidence="3">
    <location>
        <begin position="100"/>
        <end position="346"/>
    </location>
</feature>
<dbReference type="SUPFAM" id="SSF56300">
    <property type="entry name" value="Metallo-dependent phosphatases"/>
    <property type="match status" value="1"/>
</dbReference>
<gene>
    <name evidence="4" type="ORF">H9809_03500</name>
</gene>
<dbReference type="CDD" id="cd07381">
    <property type="entry name" value="MPP_CapA"/>
    <property type="match status" value="1"/>
</dbReference>
<accession>A0A9D2JSD2</accession>
<feature type="compositionally biased region" description="Low complexity" evidence="2">
    <location>
        <begin position="80"/>
        <end position="89"/>
    </location>
</feature>